<dbReference type="eggNOG" id="COG4770">
    <property type="taxonomic scope" value="Bacteria"/>
</dbReference>
<dbReference type="InterPro" id="IPR050709">
    <property type="entry name" value="Biotin_Carboxyl_Carrier/Decarb"/>
</dbReference>
<organism evidence="4 5">
    <name type="scientific">Desulfococcus multivorans DSM 2059</name>
    <dbReference type="NCBI Taxonomy" id="1121405"/>
    <lineage>
        <taxon>Bacteria</taxon>
        <taxon>Pseudomonadati</taxon>
        <taxon>Thermodesulfobacteriota</taxon>
        <taxon>Desulfobacteria</taxon>
        <taxon>Desulfobacterales</taxon>
        <taxon>Desulfococcaceae</taxon>
        <taxon>Desulfococcus</taxon>
    </lineage>
</organism>
<dbReference type="Proteomes" id="UP000014977">
    <property type="component" value="Unassembled WGS sequence"/>
</dbReference>
<dbReference type="STRING" id="897.B2D07_01725"/>
<feature type="compositionally biased region" description="Pro residues" evidence="2">
    <location>
        <begin position="52"/>
        <end position="65"/>
    </location>
</feature>
<dbReference type="InterPro" id="IPR011053">
    <property type="entry name" value="Single_hybrid_motif"/>
</dbReference>
<comment type="caution">
    <text evidence="4">The sequence shown here is derived from an EMBL/GenBank/DDBJ whole genome shotgun (WGS) entry which is preliminary data.</text>
</comment>
<proteinExistence type="predicted"/>
<evidence type="ECO:0000256" key="1">
    <source>
        <dbReference type="ARBA" id="ARBA00023267"/>
    </source>
</evidence>
<dbReference type="EMBL" id="ATHJ01000115">
    <property type="protein sequence ID" value="EPR34454.1"/>
    <property type="molecule type" value="Genomic_DNA"/>
</dbReference>
<dbReference type="PROSITE" id="PS00188">
    <property type="entry name" value="BIOTIN"/>
    <property type="match status" value="1"/>
</dbReference>
<dbReference type="PANTHER" id="PTHR45266">
    <property type="entry name" value="OXALOACETATE DECARBOXYLASE ALPHA CHAIN"/>
    <property type="match status" value="1"/>
</dbReference>
<name>S7UKT1_DESML</name>
<dbReference type="FunFam" id="2.40.50.100:FF:000003">
    <property type="entry name" value="Acetyl-CoA carboxylase biotin carboxyl carrier protein"/>
    <property type="match status" value="1"/>
</dbReference>
<dbReference type="CDD" id="cd06850">
    <property type="entry name" value="biotinyl_domain"/>
    <property type="match status" value="1"/>
</dbReference>
<accession>S7UKT1</accession>
<feature type="domain" description="Lipoyl-binding" evidence="3">
    <location>
        <begin position="69"/>
        <end position="146"/>
    </location>
</feature>
<evidence type="ECO:0000256" key="2">
    <source>
        <dbReference type="SAM" id="MobiDB-lite"/>
    </source>
</evidence>
<sequence length="146" mass="15000">MRYQLSINEQQFAVEIGEVAAGYVQVSVNGSPYTVFIGKDEAPAASRTAPTSVPPQAPAIPKTPPAAAPKRVCVAGAGTVTAPIPGLILRINVAVGDTVTPGRTVAVMEAMKMENNLTSAVSGTVQEIRVQKGSEVATGDVIMVIA</sequence>
<reference evidence="4 5" key="1">
    <citation type="journal article" date="2013" name="Genome Announc.">
        <title>Draft genome sequences for three mercury-methylating, sulfate-reducing bacteria.</title>
        <authorList>
            <person name="Brown S.D."/>
            <person name="Hurt R.A.Jr."/>
            <person name="Gilmour C.C."/>
            <person name="Elias D.A."/>
        </authorList>
    </citation>
    <scope>NUCLEOTIDE SEQUENCE [LARGE SCALE GENOMIC DNA]</scope>
    <source>
        <strain evidence="4 5">DSM 2059</strain>
    </source>
</reference>
<gene>
    <name evidence="4" type="ORF">dsmv_3293</name>
</gene>
<dbReference type="SUPFAM" id="SSF51230">
    <property type="entry name" value="Single hybrid motif"/>
    <property type="match status" value="1"/>
</dbReference>
<dbReference type="PANTHER" id="PTHR45266:SF3">
    <property type="entry name" value="OXALOACETATE DECARBOXYLASE ALPHA CHAIN"/>
    <property type="match status" value="1"/>
</dbReference>
<keyword evidence="1" id="KW-0092">Biotin</keyword>
<feature type="region of interest" description="Disordered" evidence="2">
    <location>
        <begin position="45"/>
        <end position="65"/>
    </location>
</feature>
<dbReference type="Gene3D" id="2.40.50.100">
    <property type="match status" value="1"/>
</dbReference>
<keyword evidence="5" id="KW-1185">Reference proteome</keyword>
<evidence type="ECO:0000313" key="5">
    <source>
        <dbReference type="Proteomes" id="UP000014977"/>
    </source>
</evidence>
<dbReference type="Pfam" id="PF00364">
    <property type="entry name" value="Biotin_lipoyl"/>
    <property type="match status" value="1"/>
</dbReference>
<dbReference type="PROSITE" id="PS50968">
    <property type="entry name" value="BIOTINYL_LIPOYL"/>
    <property type="match status" value="1"/>
</dbReference>
<dbReference type="OrthoDB" id="9769961at2"/>
<dbReference type="AlphaFoldDB" id="S7UKT1"/>
<dbReference type="RefSeq" id="WP_020878383.1">
    <property type="nucleotide sequence ID" value="NZ_ATHJ01000115.1"/>
</dbReference>
<evidence type="ECO:0000259" key="3">
    <source>
        <dbReference type="PROSITE" id="PS50968"/>
    </source>
</evidence>
<dbReference type="InterPro" id="IPR001882">
    <property type="entry name" value="Biotin_BS"/>
</dbReference>
<protein>
    <submittedName>
        <fullName evidence="4">Biotin/lipoyl attachment domain-containing protein</fullName>
    </submittedName>
</protein>
<dbReference type="InterPro" id="IPR000089">
    <property type="entry name" value="Biotin_lipoyl"/>
</dbReference>
<evidence type="ECO:0000313" key="4">
    <source>
        <dbReference type="EMBL" id="EPR34454.1"/>
    </source>
</evidence>